<reference evidence="7 8" key="1">
    <citation type="submission" date="2016-11" db="EMBL/GenBank/DDBJ databases">
        <authorList>
            <person name="Jaros S."/>
            <person name="Januszkiewicz K."/>
            <person name="Wedrychowicz H."/>
        </authorList>
    </citation>
    <scope>NUCLEOTIDE SEQUENCE [LARGE SCALE GENOMIC DNA]</scope>
    <source>
        <strain evidence="7 8">GAS242</strain>
    </source>
</reference>
<dbReference type="PANTHER" id="PTHR30346">
    <property type="entry name" value="TRANSCRIPTIONAL DUAL REGULATOR HCAR-RELATED"/>
    <property type="match status" value="1"/>
</dbReference>
<dbReference type="PROSITE" id="PS50931">
    <property type="entry name" value="HTH_LYSR"/>
    <property type="match status" value="1"/>
</dbReference>
<dbReference type="SUPFAM" id="SSF53850">
    <property type="entry name" value="Periplasmic binding protein-like II"/>
    <property type="match status" value="1"/>
</dbReference>
<dbReference type="InterPro" id="IPR000847">
    <property type="entry name" value="LysR_HTH_N"/>
</dbReference>
<dbReference type="SUPFAM" id="SSF46785">
    <property type="entry name" value="Winged helix' DNA-binding domain"/>
    <property type="match status" value="1"/>
</dbReference>
<evidence type="ECO:0000256" key="2">
    <source>
        <dbReference type="ARBA" id="ARBA00009437"/>
    </source>
</evidence>
<comment type="function">
    <text evidence="1">NodD regulates the expression of the nodABCFE genes which encode other nodulation proteins. NodD is also a negative regulator of its own expression. Binds flavonoids as inducers.</text>
</comment>
<evidence type="ECO:0000259" key="6">
    <source>
        <dbReference type="PROSITE" id="PS50931"/>
    </source>
</evidence>
<dbReference type="GO" id="GO:0003700">
    <property type="term" value="F:DNA-binding transcription factor activity"/>
    <property type="evidence" value="ECO:0007669"/>
    <property type="project" value="InterPro"/>
</dbReference>
<dbReference type="Gene3D" id="1.10.10.10">
    <property type="entry name" value="Winged helix-like DNA-binding domain superfamily/Winged helix DNA-binding domain"/>
    <property type="match status" value="1"/>
</dbReference>
<gene>
    <name evidence="7" type="ORF">SAMN05444169_7177</name>
</gene>
<keyword evidence="3" id="KW-0805">Transcription regulation</keyword>
<evidence type="ECO:0000313" key="8">
    <source>
        <dbReference type="Proteomes" id="UP000190675"/>
    </source>
</evidence>
<dbReference type="InterPro" id="IPR036390">
    <property type="entry name" value="WH_DNA-bd_sf"/>
</dbReference>
<dbReference type="FunFam" id="1.10.10.10:FF:000001">
    <property type="entry name" value="LysR family transcriptional regulator"/>
    <property type="match status" value="1"/>
</dbReference>
<dbReference type="RefSeq" id="WP_338075240.1">
    <property type="nucleotide sequence ID" value="NZ_LT670818.1"/>
</dbReference>
<dbReference type="Gene3D" id="3.40.190.10">
    <property type="entry name" value="Periplasmic binding protein-like II"/>
    <property type="match status" value="2"/>
</dbReference>
<dbReference type="PRINTS" id="PR00039">
    <property type="entry name" value="HTHLYSR"/>
</dbReference>
<evidence type="ECO:0000256" key="1">
    <source>
        <dbReference type="ARBA" id="ARBA00003502"/>
    </source>
</evidence>
<dbReference type="Pfam" id="PF03466">
    <property type="entry name" value="LysR_substrate"/>
    <property type="match status" value="1"/>
</dbReference>
<dbReference type="GO" id="GO:0032993">
    <property type="term" value="C:protein-DNA complex"/>
    <property type="evidence" value="ECO:0007669"/>
    <property type="project" value="TreeGrafter"/>
</dbReference>
<comment type="similarity">
    <text evidence="2">Belongs to the LysR transcriptional regulatory family.</text>
</comment>
<sequence length="306" mass="33929">MNDETLDNLPAPSQHLRIDLGQIQHAIAAADHGSFRRAADALSIKQSTLSRSIRLLEHRFGVVIFERSSRGVRLSQAGRSFLRSARSIVHQLETLLSSTKESGRGEAGGLVVGFCTSLTAGNLRAALLEFRRRFPSVELRAIERSRSWLSAAVRNGIVDVHFTTGEMLPFDCRTAPLWSERILIVLPNEHPLSTRDVVYWTDLRDQTLLLSYLANMIRESSSKLFSMRSCTLRKTDSGSNGTTLAGASSKASSAWDWASALCWSPIQAQTFLALFIENYGMEQVRAASGFRRSGARTTRTPRSRTS</sequence>
<dbReference type="Proteomes" id="UP000190675">
    <property type="component" value="Chromosome I"/>
</dbReference>
<feature type="domain" description="HTH lysR-type" evidence="6">
    <location>
        <begin position="18"/>
        <end position="75"/>
    </location>
</feature>
<accession>A0A1M5SIU4</accession>
<name>A0A1M5SIU4_9BRAD</name>
<protein>
    <submittedName>
        <fullName evidence="7">DNA-binding transcriptional regulator, LysR family</fullName>
    </submittedName>
</protein>
<proteinExistence type="inferred from homology"/>
<dbReference type="GO" id="GO:0003677">
    <property type="term" value="F:DNA binding"/>
    <property type="evidence" value="ECO:0007669"/>
    <property type="project" value="UniProtKB-KW"/>
</dbReference>
<evidence type="ECO:0000256" key="3">
    <source>
        <dbReference type="ARBA" id="ARBA00023015"/>
    </source>
</evidence>
<organism evidence="7 8">
    <name type="scientific">Bradyrhizobium erythrophlei</name>
    <dbReference type="NCBI Taxonomy" id="1437360"/>
    <lineage>
        <taxon>Bacteria</taxon>
        <taxon>Pseudomonadati</taxon>
        <taxon>Pseudomonadota</taxon>
        <taxon>Alphaproteobacteria</taxon>
        <taxon>Hyphomicrobiales</taxon>
        <taxon>Nitrobacteraceae</taxon>
        <taxon>Bradyrhizobium</taxon>
    </lineage>
</organism>
<dbReference type="AlphaFoldDB" id="A0A1M5SIU4"/>
<evidence type="ECO:0000256" key="5">
    <source>
        <dbReference type="ARBA" id="ARBA00023163"/>
    </source>
</evidence>
<dbReference type="PANTHER" id="PTHR30346:SF0">
    <property type="entry name" value="HCA OPERON TRANSCRIPTIONAL ACTIVATOR HCAR"/>
    <property type="match status" value="1"/>
</dbReference>
<dbReference type="Pfam" id="PF00126">
    <property type="entry name" value="HTH_1"/>
    <property type="match status" value="1"/>
</dbReference>
<dbReference type="InterPro" id="IPR005119">
    <property type="entry name" value="LysR_subst-bd"/>
</dbReference>
<evidence type="ECO:0000256" key="4">
    <source>
        <dbReference type="ARBA" id="ARBA00023125"/>
    </source>
</evidence>
<keyword evidence="4 7" id="KW-0238">DNA-binding</keyword>
<evidence type="ECO:0000313" key="7">
    <source>
        <dbReference type="EMBL" id="SHH38512.1"/>
    </source>
</evidence>
<dbReference type="EMBL" id="LT670818">
    <property type="protein sequence ID" value="SHH38512.1"/>
    <property type="molecule type" value="Genomic_DNA"/>
</dbReference>
<dbReference type="InterPro" id="IPR036388">
    <property type="entry name" value="WH-like_DNA-bd_sf"/>
</dbReference>
<keyword evidence="5" id="KW-0804">Transcription</keyword>